<keyword evidence="4 6" id="KW-1133">Transmembrane helix</keyword>
<keyword evidence="2" id="KW-1003">Cell membrane</keyword>
<dbReference type="Proteomes" id="UP000196573">
    <property type="component" value="Unassembled WGS sequence"/>
</dbReference>
<evidence type="ECO:0000256" key="6">
    <source>
        <dbReference type="SAM" id="Phobius"/>
    </source>
</evidence>
<reference evidence="8 9" key="1">
    <citation type="submission" date="2017-03" db="EMBL/GenBank/DDBJ databases">
        <authorList>
            <person name="Afonso C.L."/>
            <person name="Miller P.J."/>
            <person name="Scott M.A."/>
            <person name="Spackman E."/>
            <person name="Goraichik I."/>
            <person name="Dimitrov K.M."/>
            <person name="Suarez D.L."/>
            <person name="Swayne D.E."/>
        </authorList>
    </citation>
    <scope>NUCLEOTIDE SEQUENCE [LARGE SCALE GENOMIC DNA]</scope>
    <source>
        <strain evidence="8">SB41UT1</strain>
    </source>
</reference>
<feature type="transmembrane region" description="Helical" evidence="6">
    <location>
        <begin position="153"/>
        <end position="174"/>
    </location>
</feature>
<dbReference type="InterPro" id="IPR036259">
    <property type="entry name" value="MFS_trans_sf"/>
</dbReference>
<name>A0A1X7AK00_9GAMM</name>
<dbReference type="GO" id="GO:0005886">
    <property type="term" value="C:plasma membrane"/>
    <property type="evidence" value="ECO:0007669"/>
    <property type="project" value="UniProtKB-SubCell"/>
</dbReference>
<dbReference type="InterPro" id="IPR050189">
    <property type="entry name" value="MFS_Efflux_Transporters"/>
</dbReference>
<keyword evidence="3 6" id="KW-0812">Transmembrane</keyword>
<feature type="transmembrane region" description="Helical" evidence="6">
    <location>
        <begin position="394"/>
        <end position="413"/>
    </location>
</feature>
<evidence type="ECO:0000259" key="7">
    <source>
        <dbReference type="PROSITE" id="PS50850"/>
    </source>
</evidence>
<proteinExistence type="predicted"/>
<evidence type="ECO:0000256" key="1">
    <source>
        <dbReference type="ARBA" id="ARBA00004651"/>
    </source>
</evidence>
<keyword evidence="9" id="KW-1185">Reference proteome</keyword>
<feature type="transmembrane region" description="Helical" evidence="6">
    <location>
        <begin position="325"/>
        <end position="345"/>
    </location>
</feature>
<feature type="transmembrane region" description="Helical" evidence="6">
    <location>
        <begin position="97"/>
        <end position="114"/>
    </location>
</feature>
<feature type="transmembrane region" description="Helical" evidence="6">
    <location>
        <begin position="30"/>
        <end position="54"/>
    </location>
</feature>
<dbReference type="AlphaFoldDB" id="A0A1X7AK00"/>
<feature type="transmembrane region" description="Helical" evidence="6">
    <location>
        <begin position="120"/>
        <end position="141"/>
    </location>
</feature>
<dbReference type="Gene3D" id="1.20.1250.20">
    <property type="entry name" value="MFS general substrate transporter like domains"/>
    <property type="match status" value="2"/>
</dbReference>
<evidence type="ECO:0000313" key="9">
    <source>
        <dbReference type="Proteomes" id="UP000196573"/>
    </source>
</evidence>
<comment type="subcellular location">
    <subcellularLocation>
        <location evidence="1">Cell membrane</location>
        <topology evidence="1">Multi-pass membrane protein</topology>
    </subcellularLocation>
</comment>
<protein>
    <submittedName>
        <fullName evidence="8">D-galactonate transporter</fullName>
    </submittedName>
</protein>
<dbReference type="InterPro" id="IPR011701">
    <property type="entry name" value="MFS"/>
</dbReference>
<evidence type="ECO:0000256" key="4">
    <source>
        <dbReference type="ARBA" id="ARBA00022989"/>
    </source>
</evidence>
<dbReference type="InterPro" id="IPR020846">
    <property type="entry name" value="MFS_dom"/>
</dbReference>
<evidence type="ECO:0000313" key="8">
    <source>
        <dbReference type="EMBL" id="SMA47406.1"/>
    </source>
</evidence>
<feature type="transmembrane region" description="Helical" evidence="6">
    <location>
        <begin position="357"/>
        <end position="382"/>
    </location>
</feature>
<accession>A0A1X7AK00</accession>
<dbReference type="RefSeq" id="WP_087110174.1">
    <property type="nucleotide sequence ID" value="NZ_CBCSCN010000003.1"/>
</dbReference>
<feature type="transmembrane region" description="Helical" evidence="6">
    <location>
        <begin position="66"/>
        <end position="90"/>
    </location>
</feature>
<keyword evidence="5 6" id="KW-0472">Membrane</keyword>
<dbReference type="PANTHER" id="PTHR43124">
    <property type="entry name" value="PURINE EFFLUX PUMP PBUE"/>
    <property type="match status" value="1"/>
</dbReference>
<feature type="transmembrane region" description="Helical" evidence="6">
    <location>
        <begin position="232"/>
        <end position="256"/>
    </location>
</feature>
<dbReference type="GO" id="GO:0022857">
    <property type="term" value="F:transmembrane transporter activity"/>
    <property type="evidence" value="ECO:0007669"/>
    <property type="project" value="InterPro"/>
</dbReference>
<dbReference type="EMBL" id="FWPT01000005">
    <property type="protein sequence ID" value="SMA47406.1"/>
    <property type="molecule type" value="Genomic_DNA"/>
</dbReference>
<evidence type="ECO:0000256" key="5">
    <source>
        <dbReference type="ARBA" id="ARBA00023136"/>
    </source>
</evidence>
<organism evidence="8 9">
    <name type="scientific">Parendozoicomonas haliclonae</name>
    <dbReference type="NCBI Taxonomy" id="1960125"/>
    <lineage>
        <taxon>Bacteria</taxon>
        <taxon>Pseudomonadati</taxon>
        <taxon>Pseudomonadota</taxon>
        <taxon>Gammaproteobacteria</taxon>
        <taxon>Oceanospirillales</taxon>
        <taxon>Endozoicomonadaceae</taxon>
        <taxon>Parendozoicomonas</taxon>
    </lineage>
</organism>
<sequence length="427" mass="46016">MQDNKSIPEETAEERVTEVVLPQVASTRGVLAYLTAGFLVMLQFVLQGSVSLMVPEIKADLQLQEAGVGLLSSIFFYPYVFLQIPSGWLLSRYGCRTLIMGAGLVMALGCMIQSSADTALMMMLGRAVTGIGAAPVVVCFLGTIERFFIASMFGALAAGMEMLGMIGACFGDFLIPESIALWGWRYTLKIFVLLCLIPVILSPLLMSDRQGLAIGSDGESNNWKSVFRNGRIWVVSLYSGLMFAVINAFAALWAIPFLEADPECVGKAGHMVGMVFLGAAVGAPMLGWLADHGLNIRNVMMSCAILTVGLFMVILSGILPPSLHYPMLLVLGLCASAYMLPFVLVKHWLVGEALSMGLALVNTVSVMVGALFYQPVIGWLLGLHADVCMEHYRQALLIIPAGVAVAACLVMTLRFPPPRVVTIPVKR</sequence>
<feature type="transmembrane region" description="Helical" evidence="6">
    <location>
        <begin position="186"/>
        <end position="206"/>
    </location>
</feature>
<dbReference type="SUPFAM" id="SSF103473">
    <property type="entry name" value="MFS general substrate transporter"/>
    <property type="match status" value="1"/>
</dbReference>
<feature type="transmembrane region" description="Helical" evidence="6">
    <location>
        <begin position="268"/>
        <end position="287"/>
    </location>
</feature>
<dbReference type="PANTHER" id="PTHR43124:SF3">
    <property type="entry name" value="CHLORAMPHENICOL EFFLUX PUMP RV0191"/>
    <property type="match status" value="1"/>
</dbReference>
<dbReference type="OrthoDB" id="9771451at2"/>
<feature type="domain" description="Major facilitator superfamily (MFS) profile" evidence="7">
    <location>
        <begin position="29"/>
        <end position="419"/>
    </location>
</feature>
<gene>
    <name evidence="8" type="primary">dgoT</name>
    <name evidence="8" type="ORF">EHSB41UT_02406</name>
</gene>
<dbReference type="CDD" id="cd06174">
    <property type="entry name" value="MFS"/>
    <property type="match status" value="1"/>
</dbReference>
<dbReference type="PROSITE" id="PS50850">
    <property type="entry name" value="MFS"/>
    <property type="match status" value="1"/>
</dbReference>
<dbReference type="Pfam" id="PF07690">
    <property type="entry name" value="MFS_1"/>
    <property type="match status" value="1"/>
</dbReference>
<evidence type="ECO:0000256" key="2">
    <source>
        <dbReference type="ARBA" id="ARBA00022475"/>
    </source>
</evidence>
<feature type="transmembrane region" description="Helical" evidence="6">
    <location>
        <begin position="299"/>
        <end position="319"/>
    </location>
</feature>
<evidence type="ECO:0000256" key="3">
    <source>
        <dbReference type="ARBA" id="ARBA00022692"/>
    </source>
</evidence>